<dbReference type="GO" id="GO:0009535">
    <property type="term" value="C:chloroplast thylakoid membrane"/>
    <property type="evidence" value="ECO:0007669"/>
    <property type="project" value="TreeGrafter"/>
</dbReference>
<dbReference type="PANTHER" id="PTHR36793:SF1">
    <property type="entry name" value="RIBOSOMAL RNA SMALL SUBUNIT METHYLTRANSFERASE J"/>
    <property type="match status" value="1"/>
</dbReference>
<dbReference type="GO" id="GO:0009941">
    <property type="term" value="C:chloroplast envelope"/>
    <property type="evidence" value="ECO:0007669"/>
    <property type="project" value="TreeGrafter"/>
</dbReference>
<proteinExistence type="predicted"/>
<keyword evidence="2" id="KW-1185">Reference proteome</keyword>
<dbReference type="AlphaFoldDB" id="A0A5N5LMQ9"/>
<reference evidence="2" key="1">
    <citation type="journal article" date="2019" name="Gigascience">
        <title>De novo genome assembly of the endangered Acer yangbiense, a plant species with extremely small populations endemic to Yunnan Province, China.</title>
        <authorList>
            <person name="Yang J."/>
            <person name="Wariss H.M."/>
            <person name="Tao L."/>
            <person name="Zhang R."/>
            <person name="Yun Q."/>
            <person name="Hollingsworth P."/>
            <person name="Dao Z."/>
            <person name="Luo G."/>
            <person name="Guo H."/>
            <person name="Ma Y."/>
            <person name="Sun W."/>
        </authorList>
    </citation>
    <scope>NUCLEOTIDE SEQUENCE [LARGE SCALE GENOMIC DNA]</scope>
    <source>
        <strain evidence="2">cv. br00</strain>
    </source>
</reference>
<sequence>MDFLLMDQLPEFCSRDNSVVMKEIFGLQTSFILHGEDEDKLRLQTLSEVGGVDSLEKMVDCSDSEDSIENSSNAP</sequence>
<name>A0A5N5LMQ9_9ROSI</name>
<comment type="caution">
    <text evidence="1">The sequence shown here is derived from an EMBL/GenBank/DDBJ whole genome shotgun (WGS) entry which is preliminary data.</text>
</comment>
<dbReference type="PANTHER" id="PTHR36793">
    <property type="entry name" value="RIBOSOMAL RNA SMALL SUBUNIT METHYLTRANSFERASE J"/>
    <property type="match status" value="1"/>
</dbReference>
<evidence type="ECO:0000313" key="1">
    <source>
        <dbReference type="EMBL" id="KAB5543892.1"/>
    </source>
</evidence>
<dbReference type="EMBL" id="VDCV01000008">
    <property type="protein sequence ID" value="KAB5543892.1"/>
    <property type="molecule type" value="Genomic_DNA"/>
</dbReference>
<dbReference type="Proteomes" id="UP000326939">
    <property type="component" value="Chromosome 8"/>
</dbReference>
<accession>A0A5N5LMQ9</accession>
<evidence type="ECO:0000313" key="2">
    <source>
        <dbReference type="Proteomes" id="UP000326939"/>
    </source>
</evidence>
<organism evidence="1 2">
    <name type="scientific">Salix brachista</name>
    <dbReference type="NCBI Taxonomy" id="2182728"/>
    <lineage>
        <taxon>Eukaryota</taxon>
        <taxon>Viridiplantae</taxon>
        <taxon>Streptophyta</taxon>
        <taxon>Embryophyta</taxon>
        <taxon>Tracheophyta</taxon>
        <taxon>Spermatophyta</taxon>
        <taxon>Magnoliopsida</taxon>
        <taxon>eudicotyledons</taxon>
        <taxon>Gunneridae</taxon>
        <taxon>Pentapetalae</taxon>
        <taxon>rosids</taxon>
        <taxon>fabids</taxon>
        <taxon>Malpighiales</taxon>
        <taxon>Salicaceae</taxon>
        <taxon>Saliceae</taxon>
        <taxon>Salix</taxon>
    </lineage>
</organism>
<gene>
    <name evidence="1" type="ORF">DKX38_012004</name>
</gene>
<protein>
    <submittedName>
        <fullName evidence="1">Uncharacterized protein</fullName>
    </submittedName>
</protein>